<reference evidence="1" key="1">
    <citation type="submission" date="2013-07" db="EMBL/GenBank/DDBJ databases">
        <title>The genome of an arbuscular mycorrhizal fungus provides insights into the evolution of the oldest plant symbiosis.</title>
        <authorList>
            <consortium name="DOE Joint Genome Institute"/>
            <person name="Tisserant E."/>
            <person name="Malbreil M."/>
            <person name="Kuo A."/>
            <person name="Kohler A."/>
            <person name="Symeonidi A."/>
            <person name="Balestrini R."/>
            <person name="Charron P."/>
            <person name="Duensing N."/>
            <person name="Frei-dit-Frey N."/>
            <person name="Gianinazzi-Pearson V."/>
            <person name="Gilbert B."/>
            <person name="Handa Y."/>
            <person name="Hijri M."/>
            <person name="Kaul R."/>
            <person name="Kawaguchi M."/>
            <person name="Krajinski F."/>
            <person name="Lammers P."/>
            <person name="Lapierre D."/>
            <person name="Masclaux F.G."/>
            <person name="Murat C."/>
            <person name="Morin E."/>
            <person name="Ndikumana S."/>
            <person name="Pagni M."/>
            <person name="Petitpierre D."/>
            <person name="Requena N."/>
            <person name="Rosikiewicz P."/>
            <person name="Riley R."/>
            <person name="Saito K."/>
            <person name="San Clemente H."/>
            <person name="Shapiro H."/>
            <person name="van Tuinen D."/>
            <person name="Becard G."/>
            <person name="Bonfante P."/>
            <person name="Paszkowski U."/>
            <person name="Shachar-Hill Y."/>
            <person name="Young J.P."/>
            <person name="Sanders I.R."/>
            <person name="Henrissat B."/>
            <person name="Rensing S.A."/>
            <person name="Grigoriev I.V."/>
            <person name="Corradi N."/>
            <person name="Roux C."/>
            <person name="Martin F."/>
        </authorList>
    </citation>
    <scope>NUCLEOTIDE SEQUENCE</scope>
    <source>
        <strain evidence="1">DAOM 197198</strain>
    </source>
</reference>
<dbReference type="HOGENOM" id="CLU_2039257_0_0_1"/>
<gene>
    <name evidence="1" type="ORF">GLOINDRAFT_16413</name>
</gene>
<dbReference type="VEuPathDB" id="FungiDB:RhiirFUN_018339"/>
<protein>
    <submittedName>
        <fullName evidence="1">Uncharacterized protein</fullName>
    </submittedName>
</protein>
<organism evidence="1">
    <name type="scientific">Rhizophagus irregularis (strain DAOM 181602 / DAOM 197198 / MUCL 43194)</name>
    <name type="common">Arbuscular mycorrhizal fungus</name>
    <name type="synonym">Glomus intraradices</name>
    <dbReference type="NCBI Taxonomy" id="747089"/>
    <lineage>
        <taxon>Eukaryota</taxon>
        <taxon>Fungi</taxon>
        <taxon>Fungi incertae sedis</taxon>
        <taxon>Mucoromycota</taxon>
        <taxon>Glomeromycotina</taxon>
        <taxon>Glomeromycetes</taxon>
        <taxon>Glomerales</taxon>
        <taxon>Glomeraceae</taxon>
        <taxon>Rhizophagus</taxon>
    </lineage>
</organism>
<dbReference type="EMBL" id="KI275567">
    <property type="protein sequence ID" value="ESA22461.1"/>
    <property type="molecule type" value="Genomic_DNA"/>
</dbReference>
<name>U9V3I9_RHIID</name>
<sequence length="121" mass="13533">MSIIHEGLPVVKVNNTLTCNSPIEIPYYSSGLFKEALVLTENVGSTIGDDKMEAQGYATKLKGESKMERNNQSKIKREECVGLVLKRDSDRQDFDSDRGKTKLIKTRSHLIDPCGDGPYNR</sequence>
<accession>U9V3I9</accession>
<proteinExistence type="predicted"/>
<evidence type="ECO:0000313" key="1">
    <source>
        <dbReference type="EMBL" id="ESA22461.1"/>
    </source>
</evidence>
<dbReference type="AlphaFoldDB" id="U9V3I9"/>